<keyword evidence="4" id="KW-0067">ATP-binding</keyword>
<evidence type="ECO:0000256" key="5">
    <source>
        <dbReference type="SAM" id="MobiDB-lite"/>
    </source>
</evidence>
<dbReference type="GO" id="GO:0005634">
    <property type="term" value="C:nucleus"/>
    <property type="evidence" value="ECO:0007669"/>
    <property type="project" value="TreeGrafter"/>
</dbReference>
<dbReference type="PANTHER" id="PTHR45626:SF17">
    <property type="entry name" value="HELICASE-LIKE TRANSCRIPTION FACTOR"/>
    <property type="match status" value="1"/>
</dbReference>
<proteinExistence type="predicted"/>
<sequence>MRVPGHQLLGGPLYDLPKTHYYAPSFSLSPEEAIIYEYLEKHITEYINKKSGKTPNPKAQPSQASKNSQGETSASKAEELGFESLCEVALRFRQLVASPLLLEQLVRGGIWTSDQLKEMRDKAHSRGCAQTPFIDHFGPCGLSGRGDDFLGFQPKEEFGTTLFQDLDADSRAAVPLSSKMHEILEQIRAWQNAAPDDKIILFFQFIGIQKLLGRVFQDQGIEFLYFVGEMDNKQREAAKKCFQSDRNIKMMSMKCGGEGLNLTMANRVVIADPWFNRSVEQAICRVARIGQTKDVHAVRFLARDTIDTRMQEMQENKMKKISNALQYFQGDKSLGPHALRRVLGFRFQREGDDDDQGGVEVDEEDYDTIEDGDAEGEDEED</sequence>
<dbReference type="CDD" id="cd18793">
    <property type="entry name" value="SF2_C_SNF"/>
    <property type="match status" value="1"/>
</dbReference>
<dbReference type="PROSITE" id="PS51194">
    <property type="entry name" value="HELICASE_CTER"/>
    <property type="match status" value="1"/>
</dbReference>
<evidence type="ECO:0000256" key="3">
    <source>
        <dbReference type="ARBA" id="ARBA00022806"/>
    </source>
</evidence>
<dbReference type="InterPro" id="IPR027417">
    <property type="entry name" value="P-loop_NTPase"/>
</dbReference>
<keyword evidence="3" id="KW-0347">Helicase</keyword>
<dbReference type="EMBL" id="MAVT02000279">
    <property type="protein sequence ID" value="POS77333.1"/>
    <property type="molecule type" value="Genomic_DNA"/>
</dbReference>
<feature type="region of interest" description="Disordered" evidence="5">
    <location>
        <begin position="349"/>
        <end position="381"/>
    </location>
</feature>
<evidence type="ECO:0000256" key="1">
    <source>
        <dbReference type="ARBA" id="ARBA00022741"/>
    </source>
</evidence>
<evidence type="ECO:0000313" key="7">
    <source>
        <dbReference type="EMBL" id="POS77333.1"/>
    </source>
</evidence>
<dbReference type="GO" id="GO:0008094">
    <property type="term" value="F:ATP-dependent activity, acting on DNA"/>
    <property type="evidence" value="ECO:0007669"/>
    <property type="project" value="TreeGrafter"/>
</dbReference>
<dbReference type="SMART" id="SM00490">
    <property type="entry name" value="HELICc"/>
    <property type="match status" value="1"/>
</dbReference>
<comment type="caution">
    <text evidence="7">The sequence shown here is derived from an EMBL/GenBank/DDBJ whole genome shotgun (WGS) entry which is preliminary data.</text>
</comment>
<dbReference type="SUPFAM" id="SSF52540">
    <property type="entry name" value="P-loop containing nucleoside triphosphate hydrolases"/>
    <property type="match status" value="1"/>
</dbReference>
<protein>
    <recommendedName>
        <fullName evidence="6">Helicase C-terminal domain-containing protein</fullName>
    </recommendedName>
</protein>
<dbReference type="InterPro" id="IPR049730">
    <property type="entry name" value="SNF2/RAD54-like_C"/>
</dbReference>
<dbReference type="InParanoid" id="A0A2P5I4B9"/>
<dbReference type="GO" id="GO:0006281">
    <property type="term" value="P:DNA repair"/>
    <property type="evidence" value="ECO:0007669"/>
    <property type="project" value="TreeGrafter"/>
</dbReference>
<evidence type="ECO:0000313" key="8">
    <source>
        <dbReference type="Proteomes" id="UP000094444"/>
    </source>
</evidence>
<feature type="compositionally biased region" description="Acidic residues" evidence="5">
    <location>
        <begin position="351"/>
        <end position="381"/>
    </location>
</feature>
<feature type="region of interest" description="Disordered" evidence="5">
    <location>
        <begin position="49"/>
        <end position="74"/>
    </location>
</feature>
<evidence type="ECO:0000256" key="4">
    <source>
        <dbReference type="ARBA" id="ARBA00022840"/>
    </source>
</evidence>
<dbReference type="GO" id="GO:0004386">
    <property type="term" value="F:helicase activity"/>
    <property type="evidence" value="ECO:0007669"/>
    <property type="project" value="UniProtKB-KW"/>
</dbReference>
<dbReference type="Pfam" id="PF00271">
    <property type="entry name" value="Helicase_C"/>
    <property type="match status" value="1"/>
</dbReference>
<name>A0A2P5I4B9_DIAHE</name>
<dbReference type="AlphaFoldDB" id="A0A2P5I4B9"/>
<dbReference type="InterPro" id="IPR001650">
    <property type="entry name" value="Helicase_C-like"/>
</dbReference>
<feature type="domain" description="Helicase C-terminal" evidence="6">
    <location>
        <begin position="175"/>
        <end position="333"/>
    </location>
</feature>
<dbReference type="GO" id="GO:0016787">
    <property type="term" value="F:hydrolase activity"/>
    <property type="evidence" value="ECO:0007669"/>
    <property type="project" value="UniProtKB-KW"/>
</dbReference>
<gene>
    <name evidence="7" type="ORF">DHEL01_v204275</name>
</gene>
<evidence type="ECO:0000256" key="2">
    <source>
        <dbReference type="ARBA" id="ARBA00022801"/>
    </source>
</evidence>
<accession>A0A2P5I4B9</accession>
<dbReference type="STRING" id="158607.A0A2P5I4B9"/>
<feature type="compositionally biased region" description="Polar residues" evidence="5">
    <location>
        <begin position="53"/>
        <end position="74"/>
    </location>
</feature>
<dbReference type="OrthoDB" id="448448at2759"/>
<keyword evidence="8" id="KW-1185">Reference proteome</keyword>
<evidence type="ECO:0000259" key="6">
    <source>
        <dbReference type="PROSITE" id="PS51194"/>
    </source>
</evidence>
<dbReference type="GO" id="GO:0005524">
    <property type="term" value="F:ATP binding"/>
    <property type="evidence" value="ECO:0007669"/>
    <property type="project" value="UniProtKB-KW"/>
</dbReference>
<dbReference type="InterPro" id="IPR050628">
    <property type="entry name" value="SNF2_RAD54_helicase_TF"/>
</dbReference>
<keyword evidence="1" id="KW-0547">Nucleotide-binding</keyword>
<dbReference type="Gene3D" id="3.40.50.300">
    <property type="entry name" value="P-loop containing nucleotide triphosphate hydrolases"/>
    <property type="match status" value="1"/>
</dbReference>
<dbReference type="PANTHER" id="PTHR45626">
    <property type="entry name" value="TRANSCRIPTION TERMINATION FACTOR 2-RELATED"/>
    <property type="match status" value="1"/>
</dbReference>
<dbReference type="Proteomes" id="UP000094444">
    <property type="component" value="Unassembled WGS sequence"/>
</dbReference>
<organism evidence="7 8">
    <name type="scientific">Diaporthe helianthi</name>
    <dbReference type="NCBI Taxonomy" id="158607"/>
    <lineage>
        <taxon>Eukaryota</taxon>
        <taxon>Fungi</taxon>
        <taxon>Dikarya</taxon>
        <taxon>Ascomycota</taxon>
        <taxon>Pezizomycotina</taxon>
        <taxon>Sordariomycetes</taxon>
        <taxon>Sordariomycetidae</taxon>
        <taxon>Diaporthales</taxon>
        <taxon>Diaporthaceae</taxon>
        <taxon>Diaporthe</taxon>
    </lineage>
</organism>
<reference evidence="7" key="1">
    <citation type="submission" date="2017-09" db="EMBL/GenBank/DDBJ databases">
        <title>Polyketide synthases of a Diaporthe helianthi virulent isolate.</title>
        <authorList>
            <person name="Baroncelli R."/>
        </authorList>
    </citation>
    <scope>NUCLEOTIDE SEQUENCE [LARGE SCALE GENOMIC DNA]</scope>
    <source>
        <strain evidence="7">7/96</strain>
    </source>
</reference>
<keyword evidence="2" id="KW-0378">Hydrolase</keyword>